<feature type="compositionally biased region" description="Low complexity" evidence="1">
    <location>
        <begin position="235"/>
        <end position="248"/>
    </location>
</feature>
<feature type="non-terminal residue" evidence="2">
    <location>
        <position position="1"/>
    </location>
</feature>
<comment type="caution">
    <text evidence="2">The sequence shown here is derived from an EMBL/GenBank/DDBJ whole genome shotgun (WGS) entry which is preliminary data.</text>
</comment>
<reference evidence="2 3" key="1">
    <citation type="submission" date="2020-04" db="EMBL/GenBank/DDBJ databases">
        <title>Perkinsus olseni comparative genomics.</title>
        <authorList>
            <person name="Bogema D.R."/>
        </authorList>
    </citation>
    <scope>NUCLEOTIDE SEQUENCE [LARGE SCALE GENOMIC DNA]</scope>
    <source>
        <strain evidence="2 3">ATCC PRA-207</strain>
    </source>
</reference>
<dbReference type="Proteomes" id="UP000553632">
    <property type="component" value="Unassembled WGS sequence"/>
</dbReference>
<proteinExistence type="predicted"/>
<feature type="region of interest" description="Disordered" evidence="1">
    <location>
        <begin position="228"/>
        <end position="255"/>
    </location>
</feature>
<name>A0A7J6RQQ7_PEROL</name>
<keyword evidence="3" id="KW-1185">Reference proteome</keyword>
<gene>
    <name evidence="2" type="primary">AP3M2_3</name>
    <name evidence="2" type="ORF">FOZ63_006196</name>
</gene>
<feature type="non-terminal residue" evidence="2">
    <location>
        <position position="364"/>
    </location>
</feature>
<dbReference type="EMBL" id="JABANO010023873">
    <property type="protein sequence ID" value="KAF4722815.1"/>
    <property type="molecule type" value="Genomic_DNA"/>
</dbReference>
<sequence length="364" mass="41114">EVISLSDSVDDDDDDDDSDIEIIEPAVVDLDAVEGGVAVEAPWRGTAMYAEDENGNERVVATVMLHLSEVDAVNLELPPEARSRYARGKSIEFSPLSVSTSASTADEHAKELWNRAQADEAMGCEIEDQDWAAVQWPDVFEQNQTRRRRLIARLLSDIKTKWSSTLCLRPRIPPLLETDIEEVGKCFQRLAKRRGPALILDVRQATKRERHLFLSSLMAGSLLVLGNEDDDEKQQSQPSSSSGSSSSQATAVSEEDLSSIRSDAGDLETPVKMFQRITGVSWDRTRVLAAPMCRTVTAFSDYEQRTEIFARVHKRHLENQKADTKQGYKHYWWIRCDRCGKYRRAPYYIAKQHGVDNETPPEFH</sequence>
<evidence type="ECO:0000256" key="1">
    <source>
        <dbReference type="SAM" id="MobiDB-lite"/>
    </source>
</evidence>
<evidence type="ECO:0000313" key="2">
    <source>
        <dbReference type="EMBL" id="KAF4722815.1"/>
    </source>
</evidence>
<protein>
    <submittedName>
        <fullName evidence="2">AP-3 complex subunit mu-2</fullName>
    </submittedName>
</protein>
<dbReference type="AlphaFoldDB" id="A0A7J6RQQ7"/>
<accession>A0A7J6RQQ7</accession>
<evidence type="ECO:0000313" key="3">
    <source>
        <dbReference type="Proteomes" id="UP000553632"/>
    </source>
</evidence>
<organism evidence="2 3">
    <name type="scientific">Perkinsus olseni</name>
    <name type="common">Perkinsus atlanticus</name>
    <dbReference type="NCBI Taxonomy" id="32597"/>
    <lineage>
        <taxon>Eukaryota</taxon>
        <taxon>Sar</taxon>
        <taxon>Alveolata</taxon>
        <taxon>Perkinsozoa</taxon>
        <taxon>Perkinsea</taxon>
        <taxon>Perkinsida</taxon>
        <taxon>Perkinsidae</taxon>
        <taxon>Perkinsus</taxon>
    </lineage>
</organism>